<dbReference type="InterPro" id="IPR005532">
    <property type="entry name" value="SUMF_dom"/>
</dbReference>
<dbReference type="Pfam" id="PF03781">
    <property type="entry name" value="FGE-sulfatase"/>
    <property type="match status" value="1"/>
</dbReference>
<dbReference type="PANTHER" id="PTHR23150">
    <property type="entry name" value="SULFATASE MODIFYING FACTOR 1, 2"/>
    <property type="match status" value="1"/>
</dbReference>
<evidence type="ECO:0000256" key="1">
    <source>
        <dbReference type="SAM" id="MobiDB-lite"/>
    </source>
</evidence>
<dbReference type="Proteomes" id="UP000094313">
    <property type="component" value="Chromosome"/>
</dbReference>
<dbReference type="AlphaFoldDB" id="A0A1D7QGE8"/>
<gene>
    <name evidence="3" type="ORF">BFS30_11640</name>
</gene>
<dbReference type="OrthoDB" id="9773278at2"/>
<dbReference type="InterPro" id="IPR016187">
    <property type="entry name" value="CTDL_fold"/>
</dbReference>
<dbReference type="Gene3D" id="3.90.1580.10">
    <property type="entry name" value="paralog of FGE (formylglycine-generating enzyme)"/>
    <property type="match status" value="1"/>
</dbReference>
<reference evidence="3 4" key="1">
    <citation type="submission" date="2016-08" db="EMBL/GenBank/DDBJ databases">
        <authorList>
            <person name="Seilhamer J.J."/>
        </authorList>
    </citation>
    <scope>NUCLEOTIDE SEQUENCE [LARGE SCALE GENOMIC DNA]</scope>
    <source>
        <strain evidence="3 4">DX4</strain>
    </source>
</reference>
<dbReference type="InterPro" id="IPR042095">
    <property type="entry name" value="SUMF_sf"/>
</dbReference>
<dbReference type="PROSITE" id="PS51257">
    <property type="entry name" value="PROKAR_LIPOPROTEIN"/>
    <property type="match status" value="1"/>
</dbReference>
<dbReference type="InterPro" id="IPR051043">
    <property type="entry name" value="Sulfatase_Mod_Factor_Kinase"/>
</dbReference>
<dbReference type="PANTHER" id="PTHR23150:SF19">
    <property type="entry name" value="FORMYLGLYCINE-GENERATING ENZYME"/>
    <property type="match status" value="1"/>
</dbReference>
<organism evidence="3 4">
    <name type="scientific">Pedobacter steynii</name>
    <dbReference type="NCBI Taxonomy" id="430522"/>
    <lineage>
        <taxon>Bacteria</taxon>
        <taxon>Pseudomonadati</taxon>
        <taxon>Bacteroidota</taxon>
        <taxon>Sphingobacteriia</taxon>
        <taxon>Sphingobacteriales</taxon>
        <taxon>Sphingobacteriaceae</taxon>
        <taxon>Pedobacter</taxon>
    </lineage>
</organism>
<feature type="region of interest" description="Disordered" evidence="1">
    <location>
        <begin position="147"/>
        <end position="172"/>
    </location>
</feature>
<keyword evidence="4" id="KW-1185">Reference proteome</keyword>
<dbReference type="RefSeq" id="WP_069379456.1">
    <property type="nucleotide sequence ID" value="NZ_CP017141.1"/>
</dbReference>
<proteinExistence type="predicted"/>
<feature type="domain" description="Sulfatase-modifying factor enzyme-like" evidence="2">
    <location>
        <begin position="78"/>
        <end position="381"/>
    </location>
</feature>
<sequence>MRKEFLYLFLMLAITACNQKSDKKKTAGIAADSVAGVNPLNPTDSACCNSNLPKRYGAVTGIETLSGEEKGGLALHQGMKFIPAGSFRMGAADEEGRRDEYPAHQVKMDGFWIDETEVTNAQFAAFVKATGYLTQAEQKPDWEEIKKQLPPGTPKPAEEQLQPASLTFSPPKGRVDINDVSQWWSWTPGASWKHPQGPKSNIKGKEHLPVTQVSWIDAAAYAKWAGKRLPTEAEWEYAARGGLREKKYPWGDEDLASGKVKANTWQGEFPYSDKKTDGFSNVAPVKSFPANGYGLYDMAGNVWEWTADWYREDYYQSLKGAIVNPKGPKDSYDAAEPGIPKKIIRGGSFMCHSSYCKGYRVTSKMKSSMDTGLENTGFRCVSK</sequence>
<accession>A0A1D7QGE8</accession>
<evidence type="ECO:0000313" key="4">
    <source>
        <dbReference type="Proteomes" id="UP000094313"/>
    </source>
</evidence>
<dbReference type="KEGG" id="psty:BFS30_11640"/>
<name>A0A1D7QGE8_9SPHI</name>
<protein>
    <submittedName>
        <fullName evidence="3">Sulfatase</fullName>
    </submittedName>
</protein>
<dbReference type="GO" id="GO:0120147">
    <property type="term" value="F:formylglycine-generating oxidase activity"/>
    <property type="evidence" value="ECO:0007669"/>
    <property type="project" value="TreeGrafter"/>
</dbReference>
<dbReference type="SUPFAM" id="SSF56436">
    <property type="entry name" value="C-type lectin-like"/>
    <property type="match status" value="1"/>
</dbReference>
<dbReference type="EMBL" id="CP017141">
    <property type="protein sequence ID" value="AOM77768.1"/>
    <property type="molecule type" value="Genomic_DNA"/>
</dbReference>
<evidence type="ECO:0000313" key="3">
    <source>
        <dbReference type="EMBL" id="AOM77768.1"/>
    </source>
</evidence>
<evidence type="ECO:0000259" key="2">
    <source>
        <dbReference type="Pfam" id="PF03781"/>
    </source>
</evidence>